<protein>
    <submittedName>
        <fullName evidence="1">Uncharacterized protein</fullName>
    </submittedName>
</protein>
<evidence type="ECO:0000313" key="2">
    <source>
        <dbReference type="Proteomes" id="UP000509594"/>
    </source>
</evidence>
<dbReference type="EMBL" id="CP058215">
    <property type="protein sequence ID" value="QLC50654.1"/>
    <property type="molecule type" value="Genomic_DNA"/>
</dbReference>
<dbReference type="OrthoDB" id="140616at2157"/>
<dbReference type="GeneID" id="55822138"/>
<proteinExistence type="predicted"/>
<keyword evidence="2" id="KW-1185">Reference proteome</keyword>
<accession>A0A7D5EG58</accession>
<organism evidence="1 2">
    <name type="scientific">Methanolobus zinderi</name>
    <dbReference type="NCBI Taxonomy" id="536044"/>
    <lineage>
        <taxon>Archaea</taxon>
        <taxon>Methanobacteriati</taxon>
        <taxon>Methanobacteriota</taxon>
        <taxon>Stenosarchaea group</taxon>
        <taxon>Methanomicrobia</taxon>
        <taxon>Methanosarcinales</taxon>
        <taxon>Methanosarcinaceae</taxon>
        <taxon>Methanolobus</taxon>
    </lineage>
</organism>
<reference evidence="1 2" key="1">
    <citation type="submission" date="2020-06" db="EMBL/GenBank/DDBJ databases">
        <title>Methanolobus halotolerans sp. nov., isolated from a saline lake Tus in Siberia.</title>
        <authorList>
            <person name="Shen Y."/>
            <person name="Chen S.-C."/>
            <person name="Lai M.-C."/>
            <person name="Huang H.-H."/>
            <person name="Chiu H.-H."/>
            <person name="Tang S.-L."/>
            <person name="Rogozin D.Y."/>
            <person name="Degermendzhy A.G."/>
        </authorList>
    </citation>
    <scope>NUCLEOTIDE SEQUENCE [LARGE SCALE GENOMIC DNA]</scope>
    <source>
        <strain evidence="1 2">DSM 21339</strain>
    </source>
</reference>
<evidence type="ECO:0000313" key="1">
    <source>
        <dbReference type="EMBL" id="QLC50654.1"/>
    </source>
</evidence>
<dbReference type="RefSeq" id="WP_176965709.1">
    <property type="nucleotide sequence ID" value="NZ_CP058215.1"/>
</dbReference>
<dbReference type="Proteomes" id="UP000509594">
    <property type="component" value="Chromosome"/>
</dbReference>
<name>A0A7D5EG58_9EURY</name>
<dbReference type="AlphaFoldDB" id="A0A7D5EG58"/>
<gene>
    <name evidence="1" type="ORF">HWN40_10645</name>
</gene>
<sequence>MESMRYMSFVFRGLVEEYNNSGARPSVFMDAGGNLQVYLCDPIVEENREEYGIDLEGEYDVNGGQFTEMYDALKLIAPAPLEAETNLNLRKKVADKR</sequence>
<dbReference type="KEGG" id="mzi:HWN40_10645"/>